<dbReference type="Pfam" id="PF04138">
    <property type="entry name" value="GtrA_DPMS_TM"/>
    <property type="match status" value="1"/>
</dbReference>
<sequence length="127" mass="14347">MRLLKQGASFVMVGLIQLAIDWLVFVALTKVGCGSSVANVSGRIVGASFGFWLNGAWTFSEEREWRLHGWHLLKFAVLWSMTTLVSTVIITLISHYKGLHVAWMVKPVVDIFLALLSFLVSKYWVYN</sequence>
<dbReference type="PANTHER" id="PTHR38459:SF1">
    <property type="entry name" value="PROPHAGE BACTOPRENOL-LINKED GLUCOSE TRANSLOCASE HOMOLOG"/>
    <property type="match status" value="1"/>
</dbReference>
<evidence type="ECO:0000259" key="7">
    <source>
        <dbReference type="Pfam" id="PF04138"/>
    </source>
</evidence>
<evidence type="ECO:0000313" key="9">
    <source>
        <dbReference type="Proteomes" id="UP000620046"/>
    </source>
</evidence>
<reference evidence="9" key="1">
    <citation type="journal article" date="2019" name="Int. J. Syst. Evol. Microbiol.">
        <title>The Global Catalogue of Microorganisms (GCM) 10K type strain sequencing project: providing services to taxonomists for standard genome sequencing and annotation.</title>
        <authorList>
            <consortium name="The Broad Institute Genomics Platform"/>
            <consortium name="The Broad Institute Genome Sequencing Center for Infectious Disease"/>
            <person name="Wu L."/>
            <person name="Ma J."/>
        </authorList>
    </citation>
    <scope>NUCLEOTIDE SEQUENCE [LARGE SCALE GENOMIC DNA]</scope>
    <source>
        <strain evidence="9">CGMCC 1.15439</strain>
    </source>
</reference>
<protein>
    <submittedName>
        <fullName evidence="8">Membrane protein</fullName>
    </submittedName>
</protein>
<feature type="transmembrane region" description="Helical" evidence="6">
    <location>
        <begin position="7"/>
        <end position="28"/>
    </location>
</feature>
<dbReference type="PANTHER" id="PTHR38459">
    <property type="entry name" value="PROPHAGE BACTOPRENOL-LINKED GLUCOSE TRANSLOCASE HOMOLOG"/>
    <property type="match status" value="1"/>
</dbReference>
<name>A0ABQ1FRR1_9GAMM</name>
<dbReference type="InterPro" id="IPR007267">
    <property type="entry name" value="GtrA_DPMS_TM"/>
</dbReference>
<feature type="transmembrane region" description="Helical" evidence="6">
    <location>
        <begin position="40"/>
        <end position="60"/>
    </location>
</feature>
<feature type="domain" description="GtrA/DPMS transmembrane" evidence="7">
    <location>
        <begin position="10"/>
        <end position="125"/>
    </location>
</feature>
<accession>A0ABQ1FRR1</accession>
<keyword evidence="3 6" id="KW-0812">Transmembrane</keyword>
<proteinExistence type="inferred from homology"/>
<organism evidence="8 9">
    <name type="scientific">Dyella nitratireducens</name>
    <dbReference type="NCBI Taxonomy" id="1849580"/>
    <lineage>
        <taxon>Bacteria</taxon>
        <taxon>Pseudomonadati</taxon>
        <taxon>Pseudomonadota</taxon>
        <taxon>Gammaproteobacteria</taxon>
        <taxon>Lysobacterales</taxon>
        <taxon>Rhodanobacteraceae</taxon>
        <taxon>Dyella</taxon>
    </lineage>
</organism>
<gene>
    <name evidence="8" type="ORF">GCM10010981_12500</name>
</gene>
<evidence type="ECO:0000256" key="3">
    <source>
        <dbReference type="ARBA" id="ARBA00022692"/>
    </source>
</evidence>
<dbReference type="InterPro" id="IPR051401">
    <property type="entry name" value="GtrA_CellWall_Glycosyl"/>
</dbReference>
<evidence type="ECO:0000256" key="4">
    <source>
        <dbReference type="ARBA" id="ARBA00022989"/>
    </source>
</evidence>
<comment type="caution">
    <text evidence="8">The sequence shown here is derived from an EMBL/GenBank/DDBJ whole genome shotgun (WGS) entry which is preliminary data.</text>
</comment>
<feature type="transmembrane region" description="Helical" evidence="6">
    <location>
        <begin position="108"/>
        <end position="126"/>
    </location>
</feature>
<keyword evidence="9" id="KW-1185">Reference proteome</keyword>
<comment type="subcellular location">
    <subcellularLocation>
        <location evidence="1">Membrane</location>
        <topology evidence="1">Multi-pass membrane protein</topology>
    </subcellularLocation>
</comment>
<keyword evidence="5 6" id="KW-0472">Membrane</keyword>
<feature type="transmembrane region" description="Helical" evidence="6">
    <location>
        <begin position="72"/>
        <end position="96"/>
    </location>
</feature>
<evidence type="ECO:0000313" key="8">
    <source>
        <dbReference type="EMBL" id="GGA25441.1"/>
    </source>
</evidence>
<keyword evidence="4 6" id="KW-1133">Transmembrane helix</keyword>
<dbReference type="RefSeq" id="WP_188793385.1">
    <property type="nucleotide sequence ID" value="NZ_BMJA01000001.1"/>
</dbReference>
<dbReference type="Proteomes" id="UP000620046">
    <property type="component" value="Unassembled WGS sequence"/>
</dbReference>
<evidence type="ECO:0000256" key="5">
    <source>
        <dbReference type="ARBA" id="ARBA00023136"/>
    </source>
</evidence>
<dbReference type="EMBL" id="BMJA01000001">
    <property type="protein sequence ID" value="GGA25441.1"/>
    <property type="molecule type" value="Genomic_DNA"/>
</dbReference>
<evidence type="ECO:0000256" key="1">
    <source>
        <dbReference type="ARBA" id="ARBA00004141"/>
    </source>
</evidence>
<evidence type="ECO:0000256" key="2">
    <source>
        <dbReference type="ARBA" id="ARBA00009399"/>
    </source>
</evidence>
<comment type="similarity">
    <text evidence="2">Belongs to the GtrA family.</text>
</comment>
<evidence type="ECO:0000256" key="6">
    <source>
        <dbReference type="SAM" id="Phobius"/>
    </source>
</evidence>